<evidence type="ECO:0000313" key="1">
    <source>
        <dbReference type="EMBL" id="KAK1468905.1"/>
    </source>
</evidence>
<protein>
    <submittedName>
        <fullName evidence="1">Uncharacterized protein</fullName>
    </submittedName>
</protein>
<accession>A0AAI9V3Y4</accession>
<reference evidence="1 2" key="1">
    <citation type="submission" date="2016-10" db="EMBL/GenBank/DDBJ databases">
        <title>The genome sequence of Colletotrichum fioriniae PJ7.</title>
        <authorList>
            <person name="Baroncelli R."/>
        </authorList>
    </citation>
    <scope>NUCLEOTIDE SEQUENCE [LARGE SCALE GENOMIC DNA]</scope>
    <source>
        <strain evidence="1">Col 31</strain>
    </source>
</reference>
<organism evidence="1 2">
    <name type="scientific">Colletotrichum melonis</name>
    <dbReference type="NCBI Taxonomy" id="1209925"/>
    <lineage>
        <taxon>Eukaryota</taxon>
        <taxon>Fungi</taxon>
        <taxon>Dikarya</taxon>
        <taxon>Ascomycota</taxon>
        <taxon>Pezizomycotina</taxon>
        <taxon>Sordariomycetes</taxon>
        <taxon>Hypocreomycetidae</taxon>
        <taxon>Glomerellales</taxon>
        <taxon>Glomerellaceae</taxon>
        <taxon>Colletotrichum</taxon>
        <taxon>Colletotrichum acutatum species complex</taxon>
    </lineage>
</organism>
<dbReference type="AlphaFoldDB" id="A0AAI9V3Y4"/>
<evidence type="ECO:0000313" key="2">
    <source>
        <dbReference type="Proteomes" id="UP001239795"/>
    </source>
</evidence>
<comment type="caution">
    <text evidence="1">The sequence shown here is derived from an EMBL/GenBank/DDBJ whole genome shotgun (WGS) entry which is preliminary data.</text>
</comment>
<gene>
    <name evidence="1" type="ORF">CMEL01_00672</name>
</gene>
<name>A0AAI9V3Y4_9PEZI</name>
<dbReference type="EMBL" id="MLGG01000001">
    <property type="protein sequence ID" value="KAK1468905.1"/>
    <property type="molecule type" value="Genomic_DNA"/>
</dbReference>
<sequence>MLREVLLLGSLTTVVYRPNSS</sequence>
<dbReference type="Proteomes" id="UP001239795">
    <property type="component" value="Unassembled WGS sequence"/>
</dbReference>
<proteinExistence type="predicted"/>
<keyword evidence="2" id="KW-1185">Reference proteome</keyword>